<feature type="compositionally biased region" description="Polar residues" evidence="1">
    <location>
        <begin position="63"/>
        <end position="73"/>
    </location>
</feature>
<dbReference type="AlphaFoldDB" id="A0A917BC13"/>
<feature type="region of interest" description="Disordered" evidence="1">
    <location>
        <begin position="63"/>
        <end position="139"/>
    </location>
</feature>
<accession>A0A917BC13</accession>
<dbReference type="EMBL" id="BMGP01000006">
    <property type="protein sequence ID" value="GGF36645.1"/>
    <property type="molecule type" value="Genomic_DNA"/>
</dbReference>
<organism evidence="2 3">
    <name type="scientific">Subtercola lobariae</name>
    <dbReference type="NCBI Taxonomy" id="1588641"/>
    <lineage>
        <taxon>Bacteria</taxon>
        <taxon>Bacillati</taxon>
        <taxon>Actinomycetota</taxon>
        <taxon>Actinomycetes</taxon>
        <taxon>Micrococcales</taxon>
        <taxon>Microbacteriaceae</taxon>
        <taxon>Subtercola</taxon>
    </lineage>
</organism>
<name>A0A917BC13_9MICO</name>
<dbReference type="Proteomes" id="UP000598775">
    <property type="component" value="Unassembled WGS sequence"/>
</dbReference>
<protein>
    <submittedName>
        <fullName evidence="2">Uncharacterized protein</fullName>
    </submittedName>
</protein>
<proteinExistence type="predicted"/>
<comment type="caution">
    <text evidence="2">The sequence shown here is derived from an EMBL/GenBank/DDBJ whole genome shotgun (WGS) entry which is preliminary data.</text>
</comment>
<evidence type="ECO:0000313" key="3">
    <source>
        <dbReference type="Proteomes" id="UP000598775"/>
    </source>
</evidence>
<sequence>MTVAPAMAKKADAAYAARRRLPPRVRLCVVPVIDRPLSYAIQAALRFFERKTRLWADWQRTSSCGAQTTSYGSANYRRGGHPVTPAPVHLSFIERSSSGPRNGGHSARSQAERSPWPSQSRAPCTPGSAKKYPPPNGEM</sequence>
<evidence type="ECO:0000313" key="2">
    <source>
        <dbReference type="EMBL" id="GGF36645.1"/>
    </source>
</evidence>
<reference evidence="2 3" key="1">
    <citation type="journal article" date="2014" name="Int. J. Syst. Evol. Microbiol.">
        <title>Complete genome sequence of Corynebacterium casei LMG S-19264T (=DSM 44701T), isolated from a smear-ripened cheese.</title>
        <authorList>
            <consortium name="US DOE Joint Genome Institute (JGI-PGF)"/>
            <person name="Walter F."/>
            <person name="Albersmeier A."/>
            <person name="Kalinowski J."/>
            <person name="Ruckert C."/>
        </authorList>
    </citation>
    <scope>NUCLEOTIDE SEQUENCE [LARGE SCALE GENOMIC DNA]</scope>
    <source>
        <strain evidence="2 3">CGMCC 1.12976</strain>
    </source>
</reference>
<gene>
    <name evidence="2" type="ORF">GCM10011399_31960</name>
</gene>
<evidence type="ECO:0000256" key="1">
    <source>
        <dbReference type="SAM" id="MobiDB-lite"/>
    </source>
</evidence>
<keyword evidence="3" id="KW-1185">Reference proteome</keyword>